<dbReference type="AlphaFoldDB" id="A0A9P4UWX3"/>
<feature type="compositionally biased region" description="Polar residues" evidence="1">
    <location>
        <begin position="320"/>
        <end position="330"/>
    </location>
</feature>
<comment type="caution">
    <text evidence="2">The sequence shown here is derived from an EMBL/GenBank/DDBJ whole genome shotgun (WGS) entry which is preliminary data.</text>
</comment>
<accession>A0A9P4UWX3</accession>
<dbReference type="OrthoDB" id="3794105at2759"/>
<gene>
    <name evidence="2" type="ORF">EJ04DRAFT_570228</name>
</gene>
<organism evidence="2 3">
    <name type="scientific">Polyplosphaeria fusca</name>
    <dbReference type="NCBI Taxonomy" id="682080"/>
    <lineage>
        <taxon>Eukaryota</taxon>
        <taxon>Fungi</taxon>
        <taxon>Dikarya</taxon>
        <taxon>Ascomycota</taxon>
        <taxon>Pezizomycotina</taxon>
        <taxon>Dothideomycetes</taxon>
        <taxon>Pleosporomycetidae</taxon>
        <taxon>Pleosporales</taxon>
        <taxon>Tetraplosphaeriaceae</taxon>
        <taxon>Polyplosphaeria</taxon>
    </lineage>
</organism>
<evidence type="ECO:0000313" key="3">
    <source>
        <dbReference type="Proteomes" id="UP000799444"/>
    </source>
</evidence>
<protein>
    <submittedName>
        <fullName evidence="2">Uncharacterized protein</fullName>
    </submittedName>
</protein>
<evidence type="ECO:0000313" key="2">
    <source>
        <dbReference type="EMBL" id="KAF2727620.1"/>
    </source>
</evidence>
<reference evidence="2" key="1">
    <citation type="journal article" date="2020" name="Stud. Mycol.">
        <title>101 Dothideomycetes genomes: a test case for predicting lifestyles and emergence of pathogens.</title>
        <authorList>
            <person name="Haridas S."/>
            <person name="Albert R."/>
            <person name="Binder M."/>
            <person name="Bloem J."/>
            <person name="Labutti K."/>
            <person name="Salamov A."/>
            <person name="Andreopoulos B."/>
            <person name="Baker S."/>
            <person name="Barry K."/>
            <person name="Bills G."/>
            <person name="Bluhm B."/>
            <person name="Cannon C."/>
            <person name="Castanera R."/>
            <person name="Culley D."/>
            <person name="Daum C."/>
            <person name="Ezra D."/>
            <person name="Gonzalez J."/>
            <person name="Henrissat B."/>
            <person name="Kuo A."/>
            <person name="Liang C."/>
            <person name="Lipzen A."/>
            <person name="Lutzoni F."/>
            <person name="Magnuson J."/>
            <person name="Mondo S."/>
            <person name="Nolan M."/>
            <person name="Ohm R."/>
            <person name="Pangilinan J."/>
            <person name="Park H.-J."/>
            <person name="Ramirez L."/>
            <person name="Alfaro M."/>
            <person name="Sun H."/>
            <person name="Tritt A."/>
            <person name="Yoshinaga Y."/>
            <person name="Zwiers L.-H."/>
            <person name="Turgeon B."/>
            <person name="Goodwin S."/>
            <person name="Spatafora J."/>
            <person name="Crous P."/>
            <person name="Grigoriev I."/>
        </authorList>
    </citation>
    <scope>NUCLEOTIDE SEQUENCE</scope>
    <source>
        <strain evidence="2">CBS 125425</strain>
    </source>
</reference>
<proteinExistence type="predicted"/>
<feature type="region of interest" description="Disordered" evidence="1">
    <location>
        <begin position="320"/>
        <end position="395"/>
    </location>
</feature>
<feature type="compositionally biased region" description="Basic and acidic residues" evidence="1">
    <location>
        <begin position="337"/>
        <end position="362"/>
    </location>
</feature>
<dbReference type="EMBL" id="ML996321">
    <property type="protein sequence ID" value="KAF2727620.1"/>
    <property type="molecule type" value="Genomic_DNA"/>
</dbReference>
<evidence type="ECO:0000256" key="1">
    <source>
        <dbReference type="SAM" id="MobiDB-lite"/>
    </source>
</evidence>
<keyword evidence="3" id="KW-1185">Reference proteome</keyword>
<sequence length="638" mass="71633">MTDFILTFGASGDESTGLVSDYAVGKCPLLSNLPTGSAIDAPSKAGDAIIAYLDDHTEFLTLIRNPQNLLRLSEAWILAQQMGLPAVQNRLIDRFSMKHRYDLLNLRDNGVFVPMDCQVFEYIREKFGTQQTKIEDFCVTYLANVGDRSGFDGLPIEIQKRIKHSAEDMARRGNVDIIDFPELYRVRGGSFKSQPKPKSLKIRMPMTTEDGDGKEEDVFISVKEGKIKYPKHPEVEAAIKANSWAGKVVHASTCDQPVRPRPNPKVGRARPRGVHFGSVEYRSIPHRLDASESAMPSNAKPNFSRKQPWVDQFQAMWDSEMQTASASRGSRSPGLAKNREIEVEARSPRLAEKHEVKVEPRRSPRLAKNRTAKVEPRRSPRLAKNRTAEVEARSPSLAKSCKAKVEPRSPRRAKDCEVEAEALSSRLTEDHEVEVEVKVLAQQFDLLHVQNRLVMRFQQVYKEQKRQRTTKNIDAEAFEYISLKLDHAGTSKIEKFLMAYYAGLAKSSEHVKMQARGLKVRVRSRILGLGREINVYDHDWILHAIDGFKVGDGYELIPMPAADLTIKIPHKPIPVIYKVEEVGTGIDSRATKSSCSQSFNPASRTGISSRMACAPKTQKLLMPPSSSTEQSCRARTPT</sequence>
<name>A0A9P4UWX3_9PLEO</name>
<dbReference type="Proteomes" id="UP000799444">
    <property type="component" value="Unassembled WGS sequence"/>
</dbReference>